<dbReference type="SUPFAM" id="SSF51182">
    <property type="entry name" value="RmlC-like cupins"/>
    <property type="match status" value="1"/>
</dbReference>
<dbReference type="InterPro" id="IPR011051">
    <property type="entry name" value="RmlC_Cupin_sf"/>
</dbReference>
<dbReference type="InterPro" id="IPR000888">
    <property type="entry name" value="RmlC-like"/>
</dbReference>
<dbReference type="InterPro" id="IPR014710">
    <property type="entry name" value="RmlC-like_jellyroll"/>
</dbReference>
<protein>
    <recommendedName>
        <fullName evidence="4 5">dTDP-4-dehydrorhamnose 3,5-epimerase</fullName>
        <ecNumber evidence="3 5">5.1.3.13</ecNumber>
    </recommendedName>
    <alternativeName>
        <fullName evidence="5">Thymidine diphospho-4-keto-rhamnose 3,5-epimerase</fullName>
    </alternativeName>
</protein>
<comment type="caution">
    <text evidence="6">The sequence shown here is derived from an EMBL/GenBank/DDBJ whole genome shotgun (WGS) entry which is preliminary data.</text>
</comment>
<dbReference type="Pfam" id="PF00908">
    <property type="entry name" value="dTDP_sugar_isom"/>
    <property type="match status" value="1"/>
</dbReference>
<dbReference type="NCBIfam" id="TIGR01221">
    <property type="entry name" value="rmlC"/>
    <property type="match status" value="1"/>
</dbReference>
<accession>A0ABV1P946</accession>
<dbReference type="EC" id="5.1.3.13" evidence="3 5"/>
<evidence type="ECO:0000313" key="7">
    <source>
        <dbReference type="Proteomes" id="UP001463408"/>
    </source>
</evidence>
<keyword evidence="7" id="KW-1185">Reference proteome</keyword>
<dbReference type="Gene3D" id="2.60.120.10">
    <property type="entry name" value="Jelly Rolls"/>
    <property type="match status" value="1"/>
</dbReference>
<dbReference type="GO" id="GO:0008830">
    <property type="term" value="F:dTDP-4-dehydrorhamnose 3,5-epimerase activity"/>
    <property type="evidence" value="ECO:0007669"/>
    <property type="project" value="UniProtKB-EC"/>
</dbReference>
<gene>
    <name evidence="6" type="primary">rfbC</name>
    <name evidence="6" type="ORF">ABRQ07_08700</name>
</gene>
<comment type="pathway">
    <text evidence="5">Carbohydrate biosynthesis; dTDP-L-rhamnose biosynthesis.</text>
</comment>
<proteinExistence type="inferred from homology"/>
<dbReference type="CDD" id="cd00438">
    <property type="entry name" value="cupin_RmlC"/>
    <property type="match status" value="1"/>
</dbReference>
<keyword evidence="5 6" id="KW-0413">Isomerase</keyword>
<evidence type="ECO:0000256" key="3">
    <source>
        <dbReference type="ARBA" id="ARBA00012098"/>
    </source>
</evidence>
<sequence length="176" mass="20019">MKFIQTAVDGAFAIELEGYSDERGFFARAFCANEFASQNLVTHFPQCNLSLNPQRGTLRGMHFQYTPQAEVKLVRAIRGRVFDVAVDLRPESHTYMAWAAVELDASQHNAFYIPQGCAHGFLTLEDNSDLFYQVSEFYTPASESGVRWNDPVFGIQWPNDPTLISQKDANHSDYRR</sequence>
<dbReference type="Proteomes" id="UP001463408">
    <property type="component" value="Unassembled WGS sequence"/>
</dbReference>
<reference evidence="6 7" key="1">
    <citation type="submission" date="2024-06" db="EMBL/GenBank/DDBJ databases">
        <title>Pangenomics to understand the prophage dynamics in the radiating lineages of P. brasiliense.</title>
        <authorList>
            <person name="Pardeshi L.A."/>
            <person name="Van Duivenbode I."/>
            <person name="Jonkheer E.M."/>
            <person name="Pel M.J.C."/>
            <person name="Kupczok A."/>
            <person name="De Ridder D."/>
            <person name="Smit S."/>
            <person name="Van Der Lee T.J."/>
        </authorList>
    </citation>
    <scope>NUCLEOTIDE SEQUENCE [LARGE SCALE GENOMIC DNA]</scope>
    <source>
        <strain evidence="6 7">PD 8607</strain>
    </source>
</reference>
<comment type="subunit">
    <text evidence="5">Homodimer.</text>
</comment>
<organism evidence="6 7">
    <name type="scientific">Pectobacterium polonicum</name>
    <dbReference type="NCBI Taxonomy" id="2485124"/>
    <lineage>
        <taxon>Bacteria</taxon>
        <taxon>Pseudomonadati</taxon>
        <taxon>Pseudomonadota</taxon>
        <taxon>Gammaproteobacteria</taxon>
        <taxon>Enterobacterales</taxon>
        <taxon>Pectobacteriaceae</taxon>
        <taxon>Pectobacterium</taxon>
    </lineage>
</organism>
<evidence type="ECO:0000313" key="6">
    <source>
        <dbReference type="EMBL" id="MEQ9937691.1"/>
    </source>
</evidence>
<comment type="similarity">
    <text evidence="5">Belongs to the dTDP-4-dehydrorhamnose 3,5-epimerase family.</text>
</comment>
<evidence type="ECO:0000256" key="5">
    <source>
        <dbReference type="RuleBase" id="RU364069"/>
    </source>
</evidence>
<comment type="catalytic activity">
    <reaction evidence="1 5">
        <text>dTDP-4-dehydro-6-deoxy-alpha-D-glucose = dTDP-4-dehydro-beta-L-rhamnose</text>
        <dbReference type="Rhea" id="RHEA:16969"/>
        <dbReference type="ChEBI" id="CHEBI:57649"/>
        <dbReference type="ChEBI" id="CHEBI:62830"/>
        <dbReference type="EC" id="5.1.3.13"/>
    </reaction>
</comment>
<evidence type="ECO:0000256" key="1">
    <source>
        <dbReference type="ARBA" id="ARBA00001298"/>
    </source>
</evidence>
<name>A0ABV1P946_9GAMM</name>
<dbReference type="EMBL" id="JBEHEF010000005">
    <property type="protein sequence ID" value="MEQ9937691.1"/>
    <property type="molecule type" value="Genomic_DNA"/>
</dbReference>
<dbReference type="PANTHER" id="PTHR21047:SF2">
    <property type="entry name" value="THYMIDINE DIPHOSPHO-4-KETO-RHAMNOSE 3,5-EPIMERASE"/>
    <property type="match status" value="1"/>
</dbReference>
<evidence type="ECO:0000256" key="4">
    <source>
        <dbReference type="ARBA" id="ARBA00019595"/>
    </source>
</evidence>
<dbReference type="RefSeq" id="WP_273854906.1">
    <property type="nucleotide sequence ID" value="NZ_JAQRNC010000001.1"/>
</dbReference>
<dbReference type="PANTHER" id="PTHR21047">
    <property type="entry name" value="DTDP-6-DEOXY-D-GLUCOSE-3,5 EPIMERASE"/>
    <property type="match status" value="1"/>
</dbReference>
<comment type="function">
    <text evidence="2 5">Catalyzes the epimerization of the C3' and C5'positions of dTDP-6-deoxy-D-xylo-4-hexulose, forming dTDP-6-deoxy-L-lyxo-4-hexulose.</text>
</comment>
<evidence type="ECO:0000256" key="2">
    <source>
        <dbReference type="ARBA" id="ARBA00001997"/>
    </source>
</evidence>